<reference evidence="1 2" key="1">
    <citation type="journal article" date="2020" name="Cell">
        <title>Large-Scale Comparative Analyses of Tick Genomes Elucidate Their Genetic Diversity and Vector Capacities.</title>
        <authorList>
            <consortium name="Tick Genome and Microbiome Consortium (TIGMIC)"/>
            <person name="Jia N."/>
            <person name="Wang J."/>
            <person name="Shi W."/>
            <person name="Du L."/>
            <person name="Sun Y."/>
            <person name="Zhan W."/>
            <person name="Jiang J.F."/>
            <person name="Wang Q."/>
            <person name="Zhang B."/>
            <person name="Ji P."/>
            <person name="Bell-Sakyi L."/>
            <person name="Cui X.M."/>
            <person name="Yuan T.T."/>
            <person name="Jiang B.G."/>
            <person name="Yang W.F."/>
            <person name="Lam T.T."/>
            <person name="Chang Q.C."/>
            <person name="Ding S.J."/>
            <person name="Wang X.J."/>
            <person name="Zhu J.G."/>
            <person name="Ruan X.D."/>
            <person name="Zhao L."/>
            <person name="Wei J.T."/>
            <person name="Ye R.Z."/>
            <person name="Que T.C."/>
            <person name="Du C.H."/>
            <person name="Zhou Y.H."/>
            <person name="Cheng J.X."/>
            <person name="Dai P.F."/>
            <person name="Guo W.B."/>
            <person name="Han X.H."/>
            <person name="Huang E.J."/>
            <person name="Li L.F."/>
            <person name="Wei W."/>
            <person name="Gao Y.C."/>
            <person name="Liu J.Z."/>
            <person name="Shao H.Z."/>
            <person name="Wang X."/>
            <person name="Wang C.C."/>
            <person name="Yang T.C."/>
            <person name="Huo Q.B."/>
            <person name="Li W."/>
            <person name="Chen H.Y."/>
            <person name="Chen S.E."/>
            <person name="Zhou L.G."/>
            <person name="Ni X.B."/>
            <person name="Tian J.H."/>
            <person name="Sheng Y."/>
            <person name="Liu T."/>
            <person name="Pan Y.S."/>
            <person name="Xia L.Y."/>
            <person name="Li J."/>
            <person name="Zhao F."/>
            <person name="Cao W.C."/>
        </authorList>
    </citation>
    <scope>NUCLEOTIDE SEQUENCE [LARGE SCALE GENOMIC DNA]</scope>
    <source>
        <strain evidence="1">Iper-2018</strain>
    </source>
</reference>
<proteinExistence type="predicted"/>
<dbReference type="Proteomes" id="UP000805193">
    <property type="component" value="Unassembled WGS sequence"/>
</dbReference>
<comment type="caution">
    <text evidence="1">The sequence shown here is derived from an EMBL/GenBank/DDBJ whole genome shotgun (WGS) entry which is preliminary data.</text>
</comment>
<evidence type="ECO:0000313" key="1">
    <source>
        <dbReference type="EMBL" id="KAG0412780.1"/>
    </source>
</evidence>
<keyword evidence="2" id="KW-1185">Reference proteome</keyword>
<organism evidence="1 2">
    <name type="scientific">Ixodes persulcatus</name>
    <name type="common">Taiga tick</name>
    <dbReference type="NCBI Taxonomy" id="34615"/>
    <lineage>
        <taxon>Eukaryota</taxon>
        <taxon>Metazoa</taxon>
        <taxon>Ecdysozoa</taxon>
        <taxon>Arthropoda</taxon>
        <taxon>Chelicerata</taxon>
        <taxon>Arachnida</taxon>
        <taxon>Acari</taxon>
        <taxon>Parasitiformes</taxon>
        <taxon>Ixodida</taxon>
        <taxon>Ixodoidea</taxon>
        <taxon>Ixodidae</taxon>
        <taxon>Ixodinae</taxon>
        <taxon>Ixodes</taxon>
    </lineage>
</organism>
<evidence type="ECO:0000313" key="2">
    <source>
        <dbReference type="Proteomes" id="UP000805193"/>
    </source>
</evidence>
<feature type="non-terminal residue" evidence="1">
    <location>
        <position position="72"/>
    </location>
</feature>
<accession>A0AC60P055</accession>
<protein>
    <submittedName>
        <fullName evidence="1">Uncharacterized protein</fullName>
    </submittedName>
</protein>
<dbReference type="EMBL" id="JABSTQ010011325">
    <property type="protein sequence ID" value="KAG0412780.1"/>
    <property type="molecule type" value="Genomic_DNA"/>
</dbReference>
<gene>
    <name evidence="1" type="ORF">HPB47_010084</name>
</gene>
<name>A0AC60P055_IXOPE</name>
<feature type="non-terminal residue" evidence="1">
    <location>
        <position position="1"/>
    </location>
</feature>
<sequence length="72" mass="7886">PGNLAAMVEDELSITAHIDSMQKEMAKASPDTGKVRDSMERTFDARRKWIAGECPSAADIFETYPALGVVEE</sequence>